<proteinExistence type="inferred from homology"/>
<dbReference type="Gene3D" id="1.10.287.950">
    <property type="entry name" value="Methyl-accepting chemotaxis protein"/>
    <property type="match status" value="1"/>
</dbReference>
<feature type="coiled-coil region" evidence="5">
    <location>
        <begin position="202"/>
        <end position="229"/>
    </location>
</feature>
<comment type="similarity">
    <text evidence="3">Belongs to the methyl-accepting chemotaxis (MCP) protein family.</text>
</comment>
<dbReference type="Pfam" id="PF00015">
    <property type="entry name" value="MCPsignal"/>
    <property type="match status" value="1"/>
</dbReference>
<comment type="subcellular location">
    <subcellularLocation>
        <location evidence="1">Membrane</location>
    </subcellularLocation>
</comment>
<dbReference type="SUPFAM" id="SSF58104">
    <property type="entry name" value="Methyl-accepting chemotaxis protein (MCP) signaling domain"/>
    <property type="match status" value="1"/>
</dbReference>
<dbReference type="OrthoDB" id="2489132at2"/>
<evidence type="ECO:0000256" key="4">
    <source>
        <dbReference type="PROSITE-ProRule" id="PRU00284"/>
    </source>
</evidence>
<dbReference type="GO" id="GO:0006935">
    <property type="term" value="P:chemotaxis"/>
    <property type="evidence" value="ECO:0007669"/>
    <property type="project" value="UniProtKB-ARBA"/>
</dbReference>
<dbReference type="InterPro" id="IPR004089">
    <property type="entry name" value="MCPsignal_dom"/>
</dbReference>
<feature type="domain" description="Methyl-accepting transducer" evidence="7">
    <location>
        <begin position="131"/>
        <end position="367"/>
    </location>
</feature>
<dbReference type="Proteomes" id="UP000315901">
    <property type="component" value="Unassembled WGS sequence"/>
</dbReference>
<keyword evidence="5" id="KW-0175">Coiled coil</keyword>
<reference evidence="8 9" key="1">
    <citation type="submission" date="2019-06" db="EMBL/GenBank/DDBJ databases">
        <title>A novel bacterium of genus Marinomonas, isolated from coastal sand.</title>
        <authorList>
            <person name="Huang H."/>
            <person name="Mo K."/>
            <person name="Hu Y."/>
        </authorList>
    </citation>
    <scope>NUCLEOTIDE SEQUENCE [LARGE SCALE GENOMIC DNA]</scope>
    <source>
        <strain evidence="8 9">HB171799</strain>
    </source>
</reference>
<dbReference type="AlphaFoldDB" id="A0A501WLM9"/>
<evidence type="ECO:0000256" key="2">
    <source>
        <dbReference type="ARBA" id="ARBA00023224"/>
    </source>
</evidence>
<keyword evidence="9" id="KW-1185">Reference proteome</keyword>
<evidence type="ECO:0000256" key="3">
    <source>
        <dbReference type="ARBA" id="ARBA00029447"/>
    </source>
</evidence>
<evidence type="ECO:0000256" key="6">
    <source>
        <dbReference type="SAM" id="Phobius"/>
    </source>
</evidence>
<evidence type="ECO:0000313" key="9">
    <source>
        <dbReference type="Proteomes" id="UP000315901"/>
    </source>
</evidence>
<comment type="caution">
    <text evidence="8">The sequence shown here is derived from an EMBL/GenBank/DDBJ whole genome shotgun (WGS) entry which is preliminary data.</text>
</comment>
<keyword evidence="6" id="KW-0472">Membrane</keyword>
<sequence>MAFLTVYRSWRIILSAAVTIALHHLILTILQMNGASLFGIPLTIYAQNCSITTLLVHAMFVVFEASALGFMAYKSAVENDTNFAIMDAVMRAQDGNDLRVRAPILKGSSTIPSFNEFMTHLHNSFVVVGENIDELKGVSQNMSQVSADTRDFYIRQSDQTNQIASAVQELTYSIEDVAKNISDISKDAEHIKLQSGDGLIVVNNSVNVADNLQSEIESASEQIRVLESRCEGVSALVEVIHEISEQTNLLALNAAIEAARAGEMGRGFAVVADEVRNLAQRTNESTERIKTQMSNLLEDAAAAVVAIATSKDLVNSSAENIKKSGEVFNVINQQIEEMSTRTLTVASNTEQQAQVVSEINRNIISLTDLVRSIETKTTGVFEDSKSLDSISNKMHQYISVFHI</sequence>
<protein>
    <submittedName>
        <fullName evidence="8">Methyl-accepting chemotaxis protein</fullName>
    </submittedName>
</protein>
<feature type="transmembrane region" description="Helical" evidence="6">
    <location>
        <begin position="12"/>
        <end position="30"/>
    </location>
</feature>
<evidence type="ECO:0000256" key="1">
    <source>
        <dbReference type="ARBA" id="ARBA00004370"/>
    </source>
</evidence>
<keyword evidence="6" id="KW-1133">Transmembrane helix</keyword>
<dbReference type="PROSITE" id="PS50111">
    <property type="entry name" value="CHEMOTAXIS_TRANSDUC_2"/>
    <property type="match status" value="1"/>
</dbReference>
<dbReference type="EMBL" id="VFRR01000036">
    <property type="protein sequence ID" value="TPE48117.1"/>
    <property type="molecule type" value="Genomic_DNA"/>
</dbReference>
<dbReference type="SMART" id="SM00283">
    <property type="entry name" value="MA"/>
    <property type="match status" value="1"/>
</dbReference>
<keyword evidence="2 4" id="KW-0807">Transducer</keyword>
<gene>
    <name evidence="8" type="ORF">FJM67_13645</name>
</gene>
<evidence type="ECO:0000256" key="5">
    <source>
        <dbReference type="SAM" id="Coils"/>
    </source>
</evidence>
<accession>A0A501WLM9</accession>
<keyword evidence="6" id="KW-0812">Transmembrane</keyword>
<evidence type="ECO:0000259" key="7">
    <source>
        <dbReference type="PROSITE" id="PS50111"/>
    </source>
</evidence>
<evidence type="ECO:0000313" key="8">
    <source>
        <dbReference type="EMBL" id="TPE48117.1"/>
    </source>
</evidence>
<dbReference type="PANTHER" id="PTHR32089:SF120">
    <property type="entry name" value="METHYL-ACCEPTING CHEMOTAXIS PROTEIN TLPQ"/>
    <property type="match status" value="1"/>
</dbReference>
<dbReference type="PANTHER" id="PTHR32089">
    <property type="entry name" value="METHYL-ACCEPTING CHEMOTAXIS PROTEIN MCPB"/>
    <property type="match status" value="1"/>
</dbReference>
<name>A0A501WLM9_9GAMM</name>
<dbReference type="GO" id="GO:0007165">
    <property type="term" value="P:signal transduction"/>
    <property type="evidence" value="ECO:0007669"/>
    <property type="project" value="UniProtKB-KW"/>
</dbReference>
<dbReference type="GO" id="GO:0016020">
    <property type="term" value="C:membrane"/>
    <property type="evidence" value="ECO:0007669"/>
    <property type="project" value="UniProtKB-SubCell"/>
</dbReference>
<organism evidence="8 9">
    <name type="scientific">Maribrevibacterium harenarium</name>
    <dbReference type="NCBI Taxonomy" id="2589817"/>
    <lineage>
        <taxon>Bacteria</taxon>
        <taxon>Pseudomonadati</taxon>
        <taxon>Pseudomonadota</taxon>
        <taxon>Gammaproteobacteria</taxon>
        <taxon>Oceanospirillales</taxon>
        <taxon>Oceanospirillaceae</taxon>
        <taxon>Maribrevibacterium</taxon>
    </lineage>
</organism>